<dbReference type="Gene3D" id="2.60.40.10">
    <property type="entry name" value="Immunoglobulins"/>
    <property type="match status" value="1"/>
</dbReference>
<evidence type="ECO:0000256" key="4">
    <source>
        <dbReference type="ARBA" id="ARBA00023273"/>
    </source>
</evidence>
<dbReference type="PROSITE" id="PS50202">
    <property type="entry name" value="MSP"/>
    <property type="match status" value="1"/>
</dbReference>
<evidence type="ECO:0000256" key="2">
    <source>
        <dbReference type="ARBA" id="ARBA00022490"/>
    </source>
</evidence>
<evidence type="ECO:0000256" key="7">
    <source>
        <dbReference type="RuleBase" id="RU003425"/>
    </source>
</evidence>
<feature type="domain" description="MSP" evidence="8">
    <location>
        <begin position="234"/>
        <end position="351"/>
    </location>
</feature>
<sequence length="351" mass="38887">MPASAVDVFIADVRRIIHDQKFFVARGLKWTNQATGANEDMLAAAVCSIAAVYLIDGEHAQLLANLILGSVPLLLTFVFVDECPAQDLLLLHWSCFGASVILDSIVKKSLPGYYLLKVMLFACLYMKPTLWADKMIAQCKAAGTCSAVQQVKQKSKDDSVSMAARFLSQQNHKVSAVTSSQQIETAISDSVPAQSPAYLPEDAMVKDDRHALTPTTSDEGLDAQQAETPVNLNDMIFKPEKQLVFNAPFDATVSYYVTVENTSKRHIAYAIKGNAIPRIYCVPPYGILKPGQKEIVAVNVQSFDPESINVSRDRIAFDYIFCPPETKKFSHRLFSGNEIKRRKNILIKYNT</sequence>
<organism evidence="9 10">
    <name type="scientific">Ditylenchus destructor</name>
    <dbReference type="NCBI Taxonomy" id="166010"/>
    <lineage>
        <taxon>Eukaryota</taxon>
        <taxon>Metazoa</taxon>
        <taxon>Ecdysozoa</taxon>
        <taxon>Nematoda</taxon>
        <taxon>Chromadorea</taxon>
        <taxon>Rhabditida</taxon>
        <taxon>Tylenchina</taxon>
        <taxon>Tylenchomorpha</taxon>
        <taxon>Sphaerularioidea</taxon>
        <taxon>Anguinidae</taxon>
        <taxon>Anguininae</taxon>
        <taxon>Ditylenchus</taxon>
    </lineage>
</organism>
<dbReference type="PANTHER" id="PTHR22920:SF21">
    <property type="entry name" value="MAJOR SPERM PROTEIN"/>
    <property type="match status" value="1"/>
</dbReference>
<dbReference type="PANTHER" id="PTHR22920">
    <property type="entry name" value="MAJOR SPERM PROTEIN"/>
    <property type="match status" value="1"/>
</dbReference>
<comment type="subcellular location">
    <subcellularLocation>
        <location evidence="6">Cell projection</location>
        <location evidence="6">Pseudopodium</location>
    </subcellularLocation>
    <subcellularLocation>
        <location evidence="1">Cytoplasm</location>
        <location evidence="1">Cytoskeleton</location>
    </subcellularLocation>
</comment>
<evidence type="ECO:0000256" key="5">
    <source>
        <dbReference type="ARBA" id="ARBA00037744"/>
    </source>
</evidence>
<gene>
    <name evidence="9" type="ORF">DdX_19760</name>
</gene>
<accession>A0AAD4MM10</accession>
<evidence type="ECO:0000256" key="1">
    <source>
        <dbReference type="ARBA" id="ARBA00004245"/>
    </source>
</evidence>
<evidence type="ECO:0000256" key="6">
    <source>
        <dbReference type="ARBA" id="ARBA00037818"/>
    </source>
</evidence>
<evidence type="ECO:0000259" key="8">
    <source>
        <dbReference type="PROSITE" id="PS50202"/>
    </source>
</evidence>
<proteinExistence type="predicted"/>
<dbReference type="GO" id="GO:0031143">
    <property type="term" value="C:pseudopodium"/>
    <property type="evidence" value="ECO:0007669"/>
    <property type="project" value="UniProtKB-SubCell"/>
</dbReference>
<keyword evidence="10" id="KW-1185">Reference proteome</keyword>
<dbReference type="GO" id="GO:0005856">
    <property type="term" value="C:cytoskeleton"/>
    <property type="evidence" value="ECO:0007669"/>
    <property type="project" value="UniProtKB-SubCell"/>
</dbReference>
<dbReference type="InterPro" id="IPR051155">
    <property type="entry name" value="Nematode_MSP"/>
</dbReference>
<dbReference type="InterPro" id="IPR013783">
    <property type="entry name" value="Ig-like_fold"/>
</dbReference>
<dbReference type="SUPFAM" id="SSF49354">
    <property type="entry name" value="PapD-like"/>
    <property type="match status" value="1"/>
</dbReference>
<protein>
    <recommendedName>
        <fullName evidence="7">Major sperm protein</fullName>
    </recommendedName>
</protein>
<name>A0AAD4MM10_9BILA</name>
<keyword evidence="3 7" id="KW-0206">Cytoskeleton</keyword>
<dbReference type="Proteomes" id="UP001201812">
    <property type="component" value="Unassembled WGS sequence"/>
</dbReference>
<reference evidence="9" key="1">
    <citation type="submission" date="2022-01" db="EMBL/GenBank/DDBJ databases">
        <title>Genome Sequence Resource for Two Populations of Ditylenchus destructor, the Migratory Endoparasitic Phytonematode.</title>
        <authorList>
            <person name="Zhang H."/>
            <person name="Lin R."/>
            <person name="Xie B."/>
        </authorList>
    </citation>
    <scope>NUCLEOTIDE SEQUENCE</scope>
    <source>
        <strain evidence="9">BazhouSP</strain>
    </source>
</reference>
<dbReference type="InterPro" id="IPR000535">
    <property type="entry name" value="MSP_dom"/>
</dbReference>
<evidence type="ECO:0000256" key="3">
    <source>
        <dbReference type="ARBA" id="ARBA00023212"/>
    </source>
</evidence>
<evidence type="ECO:0000313" key="10">
    <source>
        <dbReference type="Proteomes" id="UP001201812"/>
    </source>
</evidence>
<comment type="caution">
    <text evidence="9">The sequence shown here is derived from an EMBL/GenBank/DDBJ whole genome shotgun (WGS) entry which is preliminary data.</text>
</comment>
<evidence type="ECO:0000313" key="9">
    <source>
        <dbReference type="EMBL" id="KAI1695124.1"/>
    </source>
</evidence>
<dbReference type="AlphaFoldDB" id="A0AAD4MM10"/>
<keyword evidence="4" id="KW-0966">Cell projection</keyword>
<keyword evidence="2" id="KW-0963">Cytoplasm</keyword>
<dbReference type="InterPro" id="IPR008962">
    <property type="entry name" value="PapD-like_sf"/>
</dbReference>
<dbReference type="Pfam" id="PF00635">
    <property type="entry name" value="Motile_Sperm"/>
    <property type="match status" value="1"/>
</dbReference>
<dbReference type="EMBL" id="JAKKPZ010000439">
    <property type="protein sequence ID" value="KAI1695124.1"/>
    <property type="molecule type" value="Genomic_DNA"/>
</dbReference>
<comment type="function">
    <text evidence="5 7">Central component in molecular interactions underlying sperm crawling. Forms an extensive filament system that extends from sperm villipoda, along the leading edge of the pseudopod.</text>
</comment>